<dbReference type="Pfam" id="PF01522">
    <property type="entry name" value="Polysacc_deac_1"/>
    <property type="match status" value="1"/>
</dbReference>
<dbReference type="SUPFAM" id="SSF88713">
    <property type="entry name" value="Glycoside hydrolase/deacetylase"/>
    <property type="match status" value="1"/>
</dbReference>
<keyword evidence="3" id="KW-1185">Reference proteome</keyword>
<dbReference type="EMBL" id="BAAALT010000295">
    <property type="protein sequence ID" value="GAA1836017.1"/>
    <property type="molecule type" value="Genomic_DNA"/>
</dbReference>
<name>A0ABP4Z016_9ACTN</name>
<dbReference type="PANTHER" id="PTHR43123">
    <property type="entry name" value="POLYSACCHARIDE DEACETYLASE-RELATED"/>
    <property type="match status" value="1"/>
</dbReference>
<dbReference type="CDD" id="cd10977">
    <property type="entry name" value="CE4_PuuE_SpCDA1"/>
    <property type="match status" value="1"/>
</dbReference>
<comment type="caution">
    <text evidence="2">The sequence shown here is derived from an EMBL/GenBank/DDBJ whole genome shotgun (WGS) entry which is preliminary data.</text>
</comment>
<protein>
    <submittedName>
        <fullName evidence="2">Allantoinase PuuE</fullName>
    </submittedName>
</protein>
<organism evidence="2 3">
    <name type="scientific">Luedemannella flava</name>
    <dbReference type="NCBI Taxonomy" id="349316"/>
    <lineage>
        <taxon>Bacteria</taxon>
        <taxon>Bacillati</taxon>
        <taxon>Actinomycetota</taxon>
        <taxon>Actinomycetes</taxon>
        <taxon>Micromonosporales</taxon>
        <taxon>Micromonosporaceae</taxon>
        <taxon>Luedemannella</taxon>
    </lineage>
</organism>
<evidence type="ECO:0000313" key="2">
    <source>
        <dbReference type="EMBL" id="GAA1836017.1"/>
    </source>
</evidence>
<reference evidence="3" key="1">
    <citation type="journal article" date="2019" name="Int. J. Syst. Evol. Microbiol.">
        <title>The Global Catalogue of Microorganisms (GCM) 10K type strain sequencing project: providing services to taxonomists for standard genome sequencing and annotation.</title>
        <authorList>
            <consortium name="The Broad Institute Genomics Platform"/>
            <consortium name="The Broad Institute Genome Sequencing Center for Infectious Disease"/>
            <person name="Wu L."/>
            <person name="Ma J."/>
        </authorList>
    </citation>
    <scope>NUCLEOTIDE SEQUENCE [LARGE SCALE GENOMIC DNA]</scope>
    <source>
        <strain evidence="3">JCM 13250</strain>
    </source>
</reference>
<dbReference type="InterPro" id="IPR017625">
    <property type="entry name" value="PuuE"/>
</dbReference>
<dbReference type="InterPro" id="IPR011330">
    <property type="entry name" value="Glyco_hydro/deAcase_b/a-brl"/>
</dbReference>
<dbReference type="Proteomes" id="UP001500218">
    <property type="component" value="Unassembled WGS sequence"/>
</dbReference>
<sequence length="300" mass="33356">MSYPRDLVGYGPTPPDPAWPQGARIAVQFVLNYEEGAENNVLDGDPASETFLSEIVGAQAFPDRHMSMETLYEYGSRAGVWRVLRAFARRDLPLTVFGVARALQRNPAVVRAFAQAGHEIACHGLRWISYQQVDEATERAHLAEAVAVMREVTGEAPLGWYTGRDSPRTRALLVEHGGFLYDADSYADDLPYWVTVSGTAHLVVPYTLDTNDMRFATPQGFNSGDQFFAYLRDAFDVLYREGLDGAPKMLSVGLHCRIVGRPARLAALERFLDHVTSHDGVWVARRVDIARHWAATHPPG</sequence>
<dbReference type="PROSITE" id="PS51677">
    <property type="entry name" value="NODB"/>
    <property type="match status" value="1"/>
</dbReference>
<gene>
    <name evidence="2" type="primary">puuE</name>
    <name evidence="2" type="ORF">GCM10009682_62630</name>
</gene>
<dbReference type="InterPro" id="IPR002509">
    <property type="entry name" value="NODB_dom"/>
</dbReference>
<evidence type="ECO:0000313" key="3">
    <source>
        <dbReference type="Proteomes" id="UP001500218"/>
    </source>
</evidence>
<dbReference type="RefSeq" id="WP_344140320.1">
    <property type="nucleotide sequence ID" value="NZ_BAAALT010000295.1"/>
</dbReference>
<dbReference type="PANTHER" id="PTHR43123:SF1">
    <property type="entry name" value="POLYSACCHARIDE DEACETYLASE-RELATED"/>
    <property type="match status" value="1"/>
</dbReference>
<evidence type="ECO:0000259" key="1">
    <source>
        <dbReference type="PROSITE" id="PS51677"/>
    </source>
</evidence>
<accession>A0ABP4Z016</accession>
<proteinExistence type="predicted"/>
<dbReference type="Gene3D" id="3.20.20.370">
    <property type="entry name" value="Glycoside hydrolase/deacetylase"/>
    <property type="match status" value="1"/>
</dbReference>
<dbReference type="NCBIfam" id="TIGR03212">
    <property type="entry name" value="uraD_N-term-dom"/>
    <property type="match status" value="1"/>
</dbReference>
<feature type="domain" description="NodB homology" evidence="1">
    <location>
        <begin position="66"/>
        <end position="284"/>
    </location>
</feature>